<dbReference type="GO" id="GO:0022857">
    <property type="term" value="F:transmembrane transporter activity"/>
    <property type="evidence" value="ECO:0007669"/>
    <property type="project" value="InterPro"/>
</dbReference>
<comment type="subcellular location">
    <subcellularLocation>
        <location evidence="1">Membrane</location>
        <topology evidence="1">Multi-pass membrane protein</topology>
    </subcellularLocation>
</comment>
<evidence type="ECO:0000256" key="6">
    <source>
        <dbReference type="SAM" id="Phobius"/>
    </source>
</evidence>
<keyword evidence="5 6" id="KW-0472">Membrane</keyword>
<dbReference type="Pfam" id="PF07690">
    <property type="entry name" value="MFS_1"/>
    <property type="match status" value="1"/>
</dbReference>
<dbReference type="InterPro" id="IPR036259">
    <property type="entry name" value="MFS_trans_sf"/>
</dbReference>
<evidence type="ECO:0000256" key="1">
    <source>
        <dbReference type="ARBA" id="ARBA00004141"/>
    </source>
</evidence>
<dbReference type="SUPFAM" id="SSF103473">
    <property type="entry name" value="MFS general substrate transporter"/>
    <property type="match status" value="1"/>
</dbReference>
<organism evidence="8 9">
    <name type="scientific">Gimibacter soli</name>
    <dbReference type="NCBI Taxonomy" id="3024400"/>
    <lineage>
        <taxon>Bacteria</taxon>
        <taxon>Pseudomonadati</taxon>
        <taxon>Pseudomonadota</taxon>
        <taxon>Alphaproteobacteria</taxon>
        <taxon>Kordiimonadales</taxon>
        <taxon>Temperatibacteraceae</taxon>
        <taxon>Gimibacter</taxon>
    </lineage>
</organism>
<dbReference type="Proteomes" id="UP001217500">
    <property type="component" value="Chromosome"/>
</dbReference>
<feature type="domain" description="Major facilitator superfamily (MFS) profile" evidence="7">
    <location>
        <begin position="27"/>
        <end position="439"/>
    </location>
</feature>
<feature type="transmembrane region" description="Helical" evidence="6">
    <location>
        <begin position="152"/>
        <end position="178"/>
    </location>
</feature>
<evidence type="ECO:0000259" key="7">
    <source>
        <dbReference type="PROSITE" id="PS50850"/>
    </source>
</evidence>
<reference evidence="8" key="1">
    <citation type="submission" date="2023-01" db="EMBL/GenBank/DDBJ databases">
        <title>The genome sequence of Kordiimonadaceae bacterium 6D33.</title>
        <authorList>
            <person name="Liu Y."/>
        </authorList>
    </citation>
    <scope>NUCLEOTIDE SEQUENCE</scope>
    <source>
        <strain evidence="8">6D33</strain>
    </source>
</reference>
<dbReference type="PROSITE" id="PS50850">
    <property type="entry name" value="MFS"/>
    <property type="match status" value="1"/>
</dbReference>
<dbReference type="EMBL" id="CP116805">
    <property type="protein sequence ID" value="WCL55249.1"/>
    <property type="molecule type" value="Genomic_DNA"/>
</dbReference>
<name>A0AAE9XS93_9PROT</name>
<dbReference type="InterPro" id="IPR020846">
    <property type="entry name" value="MFS_dom"/>
</dbReference>
<dbReference type="PANTHER" id="PTHR23505">
    <property type="entry name" value="SPINSTER"/>
    <property type="match status" value="1"/>
</dbReference>
<feature type="transmembrane region" description="Helical" evidence="6">
    <location>
        <begin position="63"/>
        <end position="82"/>
    </location>
</feature>
<proteinExistence type="predicted"/>
<dbReference type="RefSeq" id="WP_289505033.1">
    <property type="nucleotide sequence ID" value="NZ_CP116805.1"/>
</dbReference>
<dbReference type="AlphaFoldDB" id="A0AAE9XS93"/>
<feature type="transmembrane region" description="Helical" evidence="6">
    <location>
        <begin position="318"/>
        <end position="339"/>
    </location>
</feature>
<feature type="transmembrane region" description="Helical" evidence="6">
    <location>
        <begin position="379"/>
        <end position="403"/>
    </location>
</feature>
<feature type="transmembrane region" description="Helical" evidence="6">
    <location>
        <begin position="248"/>
        <end position="272"/>
    </location>
</feature>
<evidence type="ECO:0000256" key="5">
    <source>
        <dbReference type="ARBA" id="ARBA00023136"/>
    </source>
</evidence>
<evidence type="ECO:0000313" key="8">
    <source>
        <dbReference type="EMBL" id="WCL55249.1"/>
    </source>
</evidence>
<feature type="transmembrane region" description="Helical" evidence="6">
    <location>
        <begin position="284"/>
        <end position="306"/>
    </location>
</feature>
<dbReference type="InterPro" id="IPR044770">
    <property type="entry name" value="MFS_spinster-like"/>
</dbReference>
<protein>
    <submittedName>
        <fullName evidence="8">MFS transporter</fullName>
    </submittedName>
</protein>
<accession>A0AAE9XS93</accession>
<dbReference type="KEGG" id="gso:PH603_05700"/>
<keyword evidence="4 6" id="KW-1133">Transmembrane helix</keyword>
<evidence type="ECO:0000313" key="9">
    <source>
        <dbReference type="Proteomes" id="UP001217500"/>
    </source>
</evidence>
<dbReference type="GO" id="GO:0016020">
    <property type="term" value="C:membrane"/>
    <property type="evidence" value="ECO:0007669"/>
    <property type="project" value="UniProtKB-SubCell"/>
</dbReference>
<evidence type="ECO:0000256" key="3">
    <source>
        <dbReference type="ARBA" id="ARBA00022692"/>
    </source>
</evidence>
<sequence length="445" mass="45939">MMNTNSPIPASPAETKGWPSATQGWLTVAAFCVAAILSYTDRQILSLLVDPIRGDLQISDTQIGLLQGMAFAIVYSFAGIPFGRMADRTARRTVILAGIVVWSLGTLLCGMAGSFGELFAGRLIVGIGEAALAPAATSMIGDLFPQERRGVALGVFMMGMVVGGGVAIGIGGGILTLATAGAFEGLPFIGDLAPWRTALVLLALAGVPLLIGLAFIPEPARRGLAEGGSGGLPLRRTFEMLADLRWRILPLVLGCAMMAVGDFAMLSWAPALLSRNFAMAPGEIGALLGTLIVIAGVISTVGGGYVSDRLTRRSGAIGRVHLAVAACVLALPCSFIWFATGPYQVLALVSLWTMISTVAGVTGIVALQESVPNELRGLSVSFIGFGNILVGLGIGVTMIGFVVDNVFVDPLSLGKALTLCVTPAAIIAIFSFALAGRAIRKASHS</sequence>
<feature type="transmembrane region" description="Helical" evidence="6">
    <location>
        <begin position="345"/>
        <end position="367"/>
    </location>
</feature>
<keyword evidence="2" id="KW-0813">Transport</keyword>
<dbReference type="InterPro" id="IPR011701">
    <property type="entry name" value="MFS"/>
</dbReference>
<feature type="transmembrane region" description="Helical" evidence="6">
    <location>
        <begin position="119"/>
        <end position="140"/>
    </location>
</feature>
<feature type="transmembrane region" description="Helical" evidence="6">
    <location>
        <begin position="415"/>
        <end position="435"/>
    </location>
</feature>
<dbReference type="PANTHER" id="PTHR23505:SF79">
    <property type="entry name" value="PROTEIN SPINSTER"/>
    <property type="match status" value="1"/>
</dbReference>
<keyword evidence="9" id="KW-1185">Reference proteome</keyword>
<feature type="transmembrane region" description="Helical" evidence="6">
    <location>
        <begin position="198"/>
        <end position="216"/>
    </location>
</feature>
<feature type="transmembrane region" description="Helical" evidence="6">
    <location>
        <begin position="21"/>
        <end position="40"/>
    </location>
</feature>
<gene>
    <name evidence="8" type="ORF">PH603_05700</name>
</gene>
<evidence type="ECO:0000256" key="2">
    <source>
        <dbReference type="ARBA" id="ARBA00022448"/>
    </source>
</evidence>
<feature type="transmembrane region" description="Helical" evidence="6">
    <location>
        <begin position="94"/>
        <end position="113"/>
    </location>
</feature>
<keyword evidence="3 6" id="KW-0812">Transmembrane</keyword>
<evidence type="ECO:0000256" key="4">
    <source>
        <dbReference type="ARBA" id="ARBA00022989"/>
    </source>
</evidence>
<dbReference type="Gene3D" id="1.20.1250.20">
    <property type="entry name" value="MFS general substrate transporter like domains"/>
    <property type="match status" value="2"/>
</dbReference>